<gene>
    <name evidence="2" type="ORF">DFJ65_2336</name>
</gene>
<dbReference type="CDD" id="cd04182">
    <property type="entry name" value="GT_2_like_f"/>
    <property type="match status" value="1"/>
</dbReference>
<evidence type="ECO:0000313" key="2">
    <source>
        <dbReference type="EMBL" id="REF31281.1"/>
    </source>
</evidence>
<dbReference type="InterPro" id="IPR025877">
    <property type="entry name" value="MobA-like_NTP_Trfase"/>
</dbReference>
<keyword evidence="3" id="KW-1185">Reference proteome</keyword>
<evidence type="ECO:0000313" key="3">
    <source>
        <dbReference type="Proteomes" id="UP000256253"/>
    </source>
</evidence>
<dbReference type="EMBL" id="QTUA01000001">
    <property type="protein sequence ID" value="REF31281.1"/>
    <property type="molecule type" value="Genomic_DNA"/>
</dbReference>
<dbReference type="PANTHER" id="PTHR43777">
    <property type="entry name" value="MOLYBDENUM COFACTOR CYTIDYLYLTRANSFERASE"/>
    <property type="match status" value="1"/>
</dbReference>
<evidence type="ECO:0000259" key="1">
    <source>
        <dbReference type="Pfam" id="PF12804"/>
    </source>
</evidence>
<name>A0A3D9V2E7_9MICO</name>
<dbReference type="SUPFAM" id="SSF53448">
    <property type="entry name" value="Nucleotide-diphospho-sugar transferases"/>
    <property type="match status" value="1"/>
</dbReference>
<dbReference type="Proteomes" id="UP000256253">
    <property type="component" value="Unassembled WGS sequence"/>
</dbReference>
<dbReference type="Gene3D" id="3.90.550.10">
    <property type="entry name" value="Spore Coat Polysaccharide Biosynthesis Protein SpsA, Chain A"/>
    <property type="match status" value="1"/>
</dbReference>
<accession>A0A3D9V2E7</accession>
<sequence>MSGSAAGLLLAAGAGRRIGGPKALRHDADGTSWLLRAVGVLRDGGCDPIVVVLGAAADEAAELLTGDTVRTVVAADWDEGMGASLRAGLRALGETDSAVAVIHLVDLPDVGPAVLTRLREGAGGDESALVRAEYGGRPGHPVVIGRAHWADLAAELEGDEGARRYLKKHGAQVVECGDLATGEDVDELPDNT</sequence>
<dbReference type="PANTHER" id="PTHR43777:SF1">
    <property type="entry name" value="MOLYBDENUM COFACTOR CYTIDYLYLTRANSFERASE"/>
    <property type="match status" value="1"/>
</dbReference>
<comment type="caution">
    <text evidence="2">The sequence shown here is derived from an EMBL/GenBank/DDBJ whole genome shotgun (WGS) entry which is preliminary data.</text>
</comment>
<protein>
    <submittedName>
        <fullName evidence="2">Nicotine blue oxidoreductase</fullName>
    </submittedName>
</protein>
<dbReference type="GO" id="GO:0016779">
    <property type="term" value="F:nucleotidyltransferase activity"/>
    <property type="evidence" value="ECO:0007669"/>
    <property type="project" value="UniProtKB-ARBA"/>
</dbReference>
<reference evidence="2 3" key="1">
    <citation type="submission" date="2018-08" db="EMBL/GenBank/DDBJ databases">
        <title>Sequencing the genomes of 1000 actinobacteria strains.</title>
        <authorList>
            <person name="Klenk H.-P."/>
        </authorList>
    </citation>
    <scope>NUCLEOTIDE SEQUENCE [LARGE SCALE GENOMIC DNA]</scope>
    <source>
        <strain evidence="2 3">DSM 22967</strain>
    </source>
</reference>
<dbReference type="Pfam" id="PF12804">
    <property type="entry name" value="NTP_transf_3"/>
    <property type="match status" value="1"/>
</dbReference>
<dbReference type="AlphaFoldDB" id="A0A3D9V2E7"/>
<proteinExistence type="predicted"/>
<dbReference type="InterPro" id="IPR029044">
    <property type="entry name" value="Nucleotide-diphossugar_trans"/>
</dbReference>
<feature type="domain" description="MobA-like NTP transferase" evidence="1">
    <location>
        <begin position="7"/>
        <end position="171"/>
    </location>
</feature>
<organism evidence="2 3">
    <name type="scientific">Calidifontibacter indicus</name>
    <dbReference type="NCBI Taxonomy" id="419650"/>
    <lineage>
        <taxon>Bacteria</taxon>
        <taxon>Bacillati</taxon>
        <taxon>Actinomycetota</taxon>
        <taxon>Actinomycetes</taxon>
        <taxon>Micrococcales</taxon>
        <taxon>Dermacoccaceae</taxon>
        <taxon>Calidifontibacter</taxon>
    </lineage>
</organism>